<name>A0AAV6VGA9_9ARAC</name>
<keyword evidence="3" id="KW-1185">Reference proteome</keyword>
<evidence type="ECO:0000313" key="2">
    <source>
        <dbReference type="EMBL" id="KAG8195532.1"/>
    </source>
</evidence>
<dbReference type="InterPro" id="IPR036390">
    <property type="entry name" value="WH_DNA-bd_sf"/>
</dbReference>
<reference evidence="2 3" key="1">
    <citation type="journal article" date="2022" name="Nat. Ecol. Evol.">
        <title>A masculinizing supergene underlies an exaggerated male reproductive morph in a spider.</title>
        <authorList>
            <person name="Hendrickx F."/>
            <person name="De Corte Z."/>
            <person name="Sonet G."/>
            <person name="Van Belleghem S.M."/>
            <person name="Kostlbacher S."/>
            <person name="Vangestel C."/>
        </authorList>
    </citation>
    <scope>NUCLEOTIDE SEQUENCE [LARGE SCALE GENOMIC DNA]</scope>
    <source>
        <strain evidence="2">W744_W776</strain>
    </source>
</reference>
<dbReference type="PANTHER" id="PTHR22829">
    <property type="entry name" value="DEP DOMAIN PROTEIN"/>
    <property type="match status" value="1"/>
</dbReference>
<sequence>MCSSHQASTSTRNCNDIEDIARTFSLRSCTECDDSRLINDSDRVCDSRFQCSVAQRIQCSTEVSRYINENKQIGTGLIDDEYFCKHIVLLIILGVAMTLSLFVCIWKLMMEAINGIFIELEFLDVIVNYSLGVVYFVTFGLDTKLIQIICAKFKLVKSKTQMDNNYTDICHQFLSQHYETSREDIGQHRIINNIEYFDIFAASALANWLLEKGVCDTNEEAELCIECLLKAHIIDELDERDGSLQDIHLFRFSSPNFSINI</sequence>
<protein>
    <submittedName>
        <fullName evidence="2">Uncharacterized protein</fullName>
    </submittedName>
</protein>
<dbReference type="EMBL" id="JAFNEN010000085">
    <property type="protein sequence ID" value="KAG8195532.1"/>
    <property type="molecule type" value="Genomic_DNA"/>
</dbReference>
<comment type="caution">
    <text evidence="2">The sequence shown here is derived from an EMBL/GenBank/DDBJ whole genome shotgun (WGS) entry which is preliminary data.</text>
</comment>
<dbReference type="InterPro" id="IPR051832">
    <property type="entry name" value="mTOR-Rac_regulators"/>
</dbReference>
<keyword evidence="1" id="KW-0812">Transmembrane</keyword>
<keyword evidence="1" id="KW-0472">Membrane</keyword>
<dbReference type="Gene3D" id="1.10.10.10">
    <property type="entry name" value="Winged helix-like DNA-binding domain superfamily/Winged helix DNA-binding domain"/>
    <property type="match status" value="1"/>
</dbReference>
<dbReference type="GO" id="GO:0030514">
    <property type="term" value="P:negative regulation of BMP signaling pathway"/>
    <property type="evidence" value="ECO:0007669"/>
    <property type="project" value="TreeGrafter"/>
</dbReference>
<accession>A0AAV6VGA9</accession>
<gene>
    <name evidence="2" type="ORF">JTE90_019520</name>
</gene>
<feature type="transmembrane region" description="Helical" evidence="1">
    <location>
        <begin position="87"/>
        <end position="109"/>
    </location>
</feature>
<feature type="transmembrane region" description="Helical" evidence="1">
    <location>
        <begin position="129"/>
        <end position="151"/>
    </location>
</feature>
<dbReference type="Proteomes" id="UP000827092">
    <property type="component" value="Unassembled WGS sequence"/>
</dbReference>
<proteinExistence type="predicted"/>
<dbReference type="PANTHER" id="PTHR22829:SF5">
    <property type="entry name" value="INTEGRAL MEMBRANE PROTEIN GPR155"/>
    <property type="match status" value="1"/>
</dbReference>
<evidence type="ECO:0000256" key="1">
    <source>
        <dbReference type="SAM" id="Phobius"/>
    </source>
</evidence>
<organism evidence="2 3">
    <name type="scientific">Oedothorax gibbosus</name>
    <dbReference type="NCBI Taxonomy" id="931172"/>
    <lineage>
        <taxon>Eukaryota</taxon>
        <taxon>Metazoa</taxon>
        <taxon>Ecdysozoa</taxon>
        <taxon>Arthropoda</taxon>
        <taxon>Chelicerata</taxon>
        <taxon>Arachnida</taxon>
        <taxon>Araneae</taxon>
        <taxon>Araneomorphae</taxon>
        <taxon>Entelegynae</taxon>
        <taxon>Araneoidea</taxon>
        <taxon>Linyphiidae</taxon>
        <taxon>Erigoninae</taxon>
        <taxon>Oedothorax</taxon>
    </lineage>
</organism>
<keyword evidence="1" id="KW-1133">Transmembrane helix</keyword>
<evidence type="ECO:0000313" key="3">
    <source>
        <dbReference type="Proteomes" id="UP000827092"/>
    </source>
</evidence>
<dbReference type="AlphaFoldDB" id="A0AAV6VGA9"/>
<dbReference type="InterPro" id="IPR036388">
    <property type="entry name" value="WH-like_DNA-bd_sf"/>
</dbReference>
<dbReference type="SUPFAM" id="SSF46785">
    <property type="entry name" value="Winged helix' DNA-binding domain"/>
    <property type="match status" value="1"/>
</dbReference>